<dbReference type="InterPro" id="IPR035892">
    <property type="entry name" value="C2_domain_sf"/>
</dbReference>
<evidence type="ECO:0000256" key="5">
    <source>
        <dbReference type="ARBA" id="ARBA00022737"/>
    </source>
</evidence>
<evidence type="ECO:0000256" key="9">
    <source>
        <dbReference type="ARBA" id="ARBA00023121"/>
    </source>
</evidence>
<dbReference type="GO" id="GO:0046872">
    <property type="term" value="F:metal ion binding"/>
    <property type="evidence" value="ECO:0007669"/>
    <property type="project" value="UniProtKB-KW"/>
</dbReference>
<keyword evidence="9" id="KW-0446">Lipid-binding</keyword>
<dbReference type="PANTHER" id="PTHR45761:SF1">
    <property type="entry name" value="EXTENDED SYNAPTOTAGMIN-LIKE PROTEIN 2, ISOFORM C"/>
    <property type="match status" value="1"/>
</dbReference>
<dbReference type="GO" id="GO:0006869">
    <property type="term" value="P:lipid transport"/>
    <property type="evidence" value="ECO:0007669"/>
    <property type="project" value="UniProtKB-KW"/>
</dbReference>
<dbReference type="CDD" id="cd00030">
    <property type="entry name" value="C2"/>
    <property type="match status" value="2"/>
</dbReference>
<evidence type="ECO:0000256" key="7">
    <source>
        <dbReference type="ARBA" id="ARBA00022989"/>
    </source>
</evidence>
<dbReference type="PANTHER" id="PTHR45761">
    <property type="entry name" value="EXTENDED SYNAPTOTAGMIN-LIKE PROTEIN 2, ISOFORM C"/>
    <property type="match status" value="1"/>
</dbReference>
<feature type="domain" description="C2" evidence="12">
    <location>
        <begin position="627"/>
        <end position="751"/>
    </location>
</feature>
<dbReference type="Gene3D" id="2.60.40.150">
    <property type="entry name" value="C2 domain"/>
    <property type="match status" value="3"/>
</dbReference>
<feature type="compositionally biased region" description="Polar residues" evidence="11">
    <location>
        <begin position="627"/>
        <end position="637"/>
    </location>
</feature>
<feature type="domain" description="C2" evidence="12">
    <location>
        <begin position="256"/>
        <end position="386"/>
    </location>
</feature>
<dbReference type="EMBL" id="HBIX01011265">
    <property type="protein sequence ID" value="CAE0715744.1"/>
    <property type="molecule type" value="Transcribed_RNA"/>
</dbReference>
<dbReference type="GO" id="GO:0016020">
    <property type="term" value="C:membrane"/>
    <property type="evidence" value="ECO:0007669"/>
    <property type="project" value="UniProtKB-SubCell"/>
</dbReference>
<dbReference type="InterPro" id="IPR031468">
    <property type="entry name" value="SMP_LBD"/>
</dbReference>
<keyword evidence="7" id="KW-1133">Transmembrane helix</keyword>
<evidence type="ECO:0000256" key="1">
    <source>
        <dbReference type="ARBA" id="ARBA00004370"/>
    </source>
</evidence>
<evidence type="ECO:0000256" key="4">
    <source>
        <dbReference type="ARBA" id="ARBA00022723"/>
    </source>
</evidence>
<evidence type="ECO:0000256" key="2">
    <source>
        <dbReference type="ARBA" id="ARBA00022448"/>
    </source>
</evidence>
<evidence type="ECO:0000256" key="6">
    <source>
        <dbReference type="ARBA" id="ARBA00022837"/>
    </source>
</evidence>
<proteinExistence type="predicted"/>
<dbReference type="Pfam" id="PF00168">
    <property type="entry name" value="C2"/>
    <property type="match status" value="3"/>
</dbReference>
<keyword evidence="2" id="KW-0813">Transport</keyword>
<accession>A0A7S4AHC1</accession>
<dbReference type="CDD" id="cd21670">
    <property type="entry name" value="SMP_ESyt"/>
    <property type="match status" value="1"/>
</dbReference>
<evidence type="ECO:0000313" key="14">
    <source>
        <dbReference type="EMBL" id="CAE0715744.1"/>
    </source>
</evidence>
<dbReference type="InterPro" id="IPR000008">
    <property type="entry name" value="C2_dom"/>
</dbReference>
<dbReference type="PROSITE" id="PS50004">
    <property type="entry name" value="C2"/>
    <property type="match status" value="2"/>
</dbReference>
<evidence type="ECO:0008006" key="15">
    <source>
        <dbReference type="Google" id="ProtNLM"/>
    </source>
</evidence>
<dbReference type="Pfam" id="PF17047">
    <property type="entry name" value="SMP_LBD"/>
    <property type="match status" value="1"/>
</dbReference>
<dbReference type="GO" id="GO:0005737">
    <property type="term" value="C:cytoplasm"/>
    <property type="evidence" value="ECO:0007669"/>
    <property type="project" value="UniProtKB-ARBA"/>
</dbReference>
<evidence type="ECO:0000256" key="11">
    <source>
        <dbReference type="SAM" id="MobiDB-lite"/>
    </source>
</evidence>
<feature type="compositionally biased region" description="Polar residues" evidence="11">
    <location>
        <begin position="605"/>
        <end position="617"/>
    </location>
</feature>
<evidence type="ECO:0000259" key="13">
    <source>
        <dbReference type="PROSITE" id="PS51847"/>
    </source>
</evidence>
<dbReference type="SMART" id="SM00239">
    <property type="entry name" value="C2"/>
    <property type="match status" value="3"/>
</dbReference>
<keyword evidence="8" id="KW-0445">Lipid transport</keyword>
<dbReference type="PROSITE" id="PS51847">
    <property type="entry name" value="SMP"/>
    <property type="match status" value="1"/>
</dbReference>
<reference evidence="14" key="1">
    <citation type="submission" date="2021-01" db="EMBL/GenBank/DDBJ databases">
        <authorList>
            <person name="Corre E."/>
            <person name="Pelletier E."/>
            <person name="Niang G."/>
            <person name="Scheremetjew M."/>
            <person name="Finn R."/>
            <person name="Kale V."/>
            <person name="Holt S."/>
            <person name="Cochrane G."/>
            <person name="Meng A."/>
            <person name="Brown T."/>
            <person name="Cohen L."/>
        </authorList>
    </citation>
    <scope>NUCLEOTIDE SEQUENCE</scope>
    <source>
        <strain evidence="14">10249 10 AB</strain>
    </source>
</reference>
<sequence length="790" mass="87566">MFSFLPGFLSGVGSILLYQNYYASEDDDTHKDTKRESLLTPEDRATQSGKNVTHVYNEAADYTTASHINFLSDIVARLWPYIDEAATPMVRDIAAPAFKDLPFPLSTLKFRKFDLGHVPFVLDNILVRELREMDDHGVVDGKKQEYMQFEWDITWHSKCDIQLATDKVGGVIAIAFGVKGFSLSGRLQVIAKPLSGVLPCMDAIQFAFVNPPKIELDFTGLANVADVQMYGLDIKKFVRQVVDDALAQSMVLPNRTIVPLVDKVDYRDIFCPPYKGLARVRLHSGRGFQVQQATKPFGKEDIPDVYVKIRLGAEKFFESSVVNDSCTPKWDPNEEFHDFLNSGGSQVLEIQVWDRDTGVLDADDELGIAHLSIGQILLGLDGNGKFEVQLMKRATKPGKNDTPTTQYITISFEKLSFTTKDLSSMLQIGGAQTGAGNANAKVNKKPKSDRVVGLTTVLISHATNLPFAKEENANTFVKLWSGTGPNRVEIGVTPTICNSLNPGYQTPFSIPTKASDAINGLYKVNGLPNYTMEMFQQGPSDLKPKSLGEIVIEHKDVKNKDRKEWLLRDSRPIGDKDSFSKYRTELAFSISFAGVSRPSLKGKENISTTEGKNGTSNDDSESKIVANETNSTQNSSGRKSEIGSKIRVRIVKGHGFQTGKKIAFRKADIPDVYCTIKFGASPATWRTATIKDQETPHWENETHDYIMESPNEVISIDVWDQNRKGDDDFYGNARASVGKILTNGGSLEVELKTGEQKMASAKAKALKMLRGSATEVQPARMFITVECYKL</sequence>
<keyword evidence="5" id="KW-0677">Repeat</keyword>
<dbReference type="AlphaFoldDB" id="A0A7S4AHC1"/>
<name>A0A7S4AHC1_9STRA</name>
<evidence type="ECO:0000259" key="12">
    <source>
        <dbReference type="PROSITE" id="PS50004"/>
    </source>
</evidence>
<dbReference type="GO" id="GO:0012505">
    <property type="term" value="C:endomembrane system"/>
    <property type="evidence" value="ECO:0007669"/>
    <property type="project" value="UniProtKB-ARBA"/>
</dbReference>
<organism evidence="14">
    <name type="scientific">Pseudo-nitzschia australis</name>
    <dbReference type="NCBI Taxonomy" id="44445"/>
    <lineage>
        <taxon>Eukaryota</taxon>
        <taxon>Sar</taxon>
        <taxon>Stramenopiles</taxon>
        <taxon>Ochrophyta</taxon>
        <taxon>Bacillariophyta</taxon>
        <taxon>Bacillariophyceae</taxon>
        <taxon>Bacillariophycidae</taxon>
        <taxon>Bacillariales</taxon>
        <taxon>Bacillariaceae</taxon>
        <taxon>Pseudo-nitzschia</taxon>
    </lineage>
</organism>
<evidence type="ECO:0000256" key="10">
    <source>
        <dbReference type="ARBA" id="ARBA00023136"/>
    </source>
</evidence>
<dbReference type="GO" id="GO:0008289">
    <property type="term" value="F:lipid binding"/>
    <property type="evidence" value="ECO:0007669"/>
    <property type="project" value="UniProtKB-KW"/>
</dbReference>
<keyword evidence="3" id="KW-0812">Transmembrane</keyword>
<protein>
    <recommendedName>
        <fullName evidence="15">C2 domain-containing protein</fullName>
    </recommendedName>
</protein>
<feature type="region of interest" description="Disordered" evidence="11">
    <location>
        <begin position="601"/>
        <end position="641"/>
    </location>
</feature>
<evidence type="ECO:0000256" key="8">
    <source>
        <dbReference type="ARBA" id="ARBA00023055"/>
    </source>
</evidence>
<keyword evidence="6" id="KW-0106">Calcium</keyword>
<gene>
    <name evidence="14" type="ORF">PAUS00366_LOCUS8496</name>
</gene>
<keyword evidence="10" id="KW-0472">Membrane</keyword>
<comment type="subcellular location">
    <subcellularLocation>
        <location evidence="1">Membrane</location>
    </subcellularLocation>
</comment>
<dbReference type="InterPro" id="IPR039010">
    <property type="entry name" value="Synaptotagmin_SMP"/>
</dbReference>
<feature type="domain" description="SMP-LTD" evidence="13">
    <location>
        <begin position="64"/>
        <end position="261"/>
    </location>
</feature>
<dbReference type="InterPro" id="IPR051634">
    <property type="entry name" value="Extended_Synaptotagmin"/>
</dbReference>
<dbReference type="SUPFAM" id="SSF49562">
    <property type="entry name" value="C2 domain (Calcium/lipid-binding domain, CaLB)"/>
    <property type="match status" value="3"/>
</dbReference>
<keyword evidence="4" id="KW-0479">Metal-binding</keyword>
<evidence type="ECO:0000256" key="3">
    <source>
        <dbReference type="ARBA" id="ARBA00022692"/>
    </source>
</evidence>